<dbReference type="PANTHER" id="PTHR31912">
    <property type="entry name" value="IP13529P"/>
    <property type="match status" value="1"/>
</dbReference>
<gene>
    <name evidence="1" type="ORF">SNE40_002796</name>
</gene>
<organism evidence="1 2">
    <name type="scientific">Patella caerulea</name>
    <name type="common">Rayed Mediterranean limpet</name>
    <dbReference type="NCBI Taxonomy" id="87958"/>
    <lineage>
        <taxon>Eukaryota</taxon>
        <taxon>Metazoa</taxon>
        <taxon>Spiralia</taxon>
        <taxon>Lophotrochozoa</taxon>
        <taxon>Mollusca</taxon>
        <taxon>Gastropoda</taxon>
        <taxon>Patellogastropoda</taxon>
        <taxon>Patelloidea</taxon>
        <taxon>Patellidae</taxon>
        <taxon>Patella</taxon>
    </lineage>
</organism>
<evidence type="ECO:0000313" key="2">
    <source>
        <dbReference type="Proteomes" id="UP001347796"/>
    </source>
</evidence>
<sequence length="740" mass="85172">MFASSVSEIDEQTVDDDEQAVDDNEFQEIFLNTLSFSILKIQEMCYLPISTVDSILSEMSSLNEHTINSLQCSLTSILKELNIEADIMDKINECFLNNIFDQSIYHLKTNYLRNKYWKRQLRYVEPIRITLDRDDCHVKQSYEYIPLLESLKSLLSIEQVLTDVMNPLSQPNSDVLMDYSHGMYFKGNDLFAHKNALQIILYFDEFEVVNPIGSKRGIHKISAVHFNLANIYPWHRSELKTIQLCILCPNKTLKNVGFSKILEPLLFDLKVLESEGIQVLNIPESFFGTVACVAGDNLGSHQIGGFTESFSSNVRCICRFCMASPEDIQTIFNPTCYELKNKANYDLHVQKTIESAPASINLYGIKSNSVLNNLTYYHVTRGLPPDFMHDVFEGCARYEIPFILQKLEDNKYFSKNDLFRIMRTWRYGPNDITNKPPVPKSFNSIPASASQMWTLIRLLPLMIGNFVPKENKTFQILLLLKQISEIVCAPKVNINVVSYLYSLISDHLELFSSEFPEKRLIPKQHFLIHYPQHILNFGPLRSSWCMRFEAKHNYFKMLSHRLGNFTNICYTLASRHQRMQAYLTSSDDNYFKVDHIVSASSIVNVKTLLPEIRRALVHKNILDTEICQTSKIMISGVLYASGMYVVTDCVELEVLELSKILGIYLQRKHLNSVGVNAENVILVTEIQKSRYDCHLGALEMLNMNKINVCNLSELFDYYPLDEYIVTGIKYACLKHLVTKV</sequence>
<accession>A0AAN8K1R5</accession>
<reference evidence="1 2" key="1">
    <citation type="submission" date="2024-01" db="EMBL/GenBank/DDBJ databases">
        <title>The genome of the rayed Mediterranean limpet Patella caerulea (Linnaeus, 1758).</title>
        <authorList>
            <person name="Anh-Thu Weber A."/>
            <person name="Halstead-Nussloch G."/>
        </authorList>
    </citation>
    <scope>NUCLEOTIDE SEQUENCE [LARGE SCALE GENOMIC DNA]</scope>
    <source>
        <strain evidence="1">AATW-2023a</strain>
        <tissue evidence="1">Whole specimen</tissue>
    </source>
</reference>
<evidence type="ECO:0000313" key="1">
    <source>
        <dbReference type="EMBL" id="KAK6191048.1"/>
    </source>
</evidence>
<dbReference type="AlphaFoldDB" id="A0AAN8K1R5"/>
<dbReference type="Proteomes" id="UP001347796">
    <property type="component" value="Unassembled WGS sequence"/>
</dbReference>
<proteinExistence type="predicted"/>
<keyword evidence="2" id="KW-1185">Reference proteome</keyword>
<dbReference type="PANTHER" id="PTHR31912:SF34">
    <property type="entry name" value="NOTOCHORD-RELATED PROTEIN"/>
    <property type="match status" value="1"/>
</dbReference>
<name>A0AAN8K1R5_PATCE</name>
<protein>
    <submittedName>
        <fullName evidence="1">Uncharacterized protein</fullName>
    </submittedName>
</protein>
<dbReference type="EMBL" id="JAZGQO010000002">
    <property type="protein sequence ID" value="KAK6191048.1"/>
    <property type="molecule type" value="Genomic_DNA"/>
</dbReference>
<comment type="caution">
    <text evidence="1">The sequence shown here is derived from an EMBL/GenBank/DDBJ whole genome shotgun (WGS) entry which is preliminary data.</text>
</comment>